<evidence type="ECO:0000313" key="2">
    <source>
        <dbReference type="EMBL" id="MFD2792585.1"/>
    </source>
</evidence>
<feature type="domain" description="IPT/TIG" evidence="1">
    <location>
        <begin position="186"/>
        <end position="260"/>
    </location>
</feature>
<dbReference type="Proteomes" id="UP001597479">
    <property type="component" value="Unassembled WGS sequence"/>
</dbReference>
<dbReference type="InterPro" id="IPR002909">
    <property type="entry name" value="IPT_dom"/>
</dbReference>
<evidence type="ECO:0000313" key="3">
    <source>
        <dbReference type="Proteomes" id="UP001597479"/>
    </source>
</evidence>
<dbReference type="EMBL" id="JBHUOG010000001">
    <property type="protein sequence ID" value="MFD2792585.1"/>
    <property type="molecule type" value="Genomic_DNA"/>
</dbReference>
<organism evidence="2 3">
    <name type="scientific">Promicromonospora vindobonensis</name>
    <dbReference type="NCBI Taxonomy" id="195748"/>
    <lineage>
        <taxon>Bacteria</taxon>
        <taxon>Bacillati</taxon>
        <taxon>Actinomycetota</taxon>
        <taxon>Actinomycetes</taxon>
        <taxon>Micrococcales</taxon>
        <taxon>Promicromonosporaceae</taxon>
        <taxon>Promicromonospora</taxon>
    </lineage>
</organism>
<protein>
    <submittedName>
        <fullName evidence="2">Phage tail tube protein</fullName>
    </submittedName>
</protein>
<accession>A0ABW5VMT4</accession>
<dbReference type="InterPro" id="IPR013783">
    <property type="entry name" value="Ig-like_fold"/>
</dbReference>
<dbReference type="RefSeq" id="WP_377180349.1">
    <property type="nucleotide sequence ID" value="NZ_JBHUOG010000001.1"/>
</dbReference>
<dbReference type="Gene3D" id="2.60.40.10">
    <property type="entry name" value="Immunoglobulins"/>
    <property type="match status" value="1"/>
</dbReference>
<reference evidence="3" key="1">
    <citation type="journal article" date="2019" name="Int. J. Syst. Evol. Microbiol.">
        <title>The Global Catalogue of Microorganisms (GCM) 10K type strain sequencing project: providing services to taxonomists for standard genome sequencing and annotation.</title>
        <authorList>
            <consortium name="The Broad Institute Genomics Platform"/>
            <consortium name="The Broad Institute Genome Sequencing Center for Infectious Disease"/>
            <person name="Wu L."/>
            <person name="Ma J."/>
        </authorList>
    </citation>
    <scope>NUCLEOTIDE SEQUENCE [LARGE SCALE GENOMIC DNA]</scope>
    <source>
        <strain evidence="3">CCM 7044</strain>
    </source>
</reference>
<keyword evidence="3" id="KW-1185">Reference proteome</keyword>
<proteinExistence type="predicted"/>
<evidence type="ECO:0000259" key="1">
    <source>
        <dbReference type="Pfam" id="PF01833"/>
    </source>
</evidence>
<dbReference type="NCBIfam" id="NF047353">
    <property type="entry name" value="tube_lmo2291"/>
    <property type="match status" value="1"/>
</dbReference>
<sequence length="263" mass="27256">MPYSPTLPAGSTLGKSFEYGVDVFDGTAAESLTALATDPRWLPIRRALNVVPAMTPITQPAQTYDDKGSPNDDVSAWSWVLALAAFVNRSATTGQPVPELKVIQDRYGDKIGENAKVGVRYYHKPADGSTPDPAEAFQGVATAAYTRNNAGPEGTNEQWGITLTGVGYATRIANPFTGWADDTDLPVIAGILPAGQTVGEQITISGQGFSGTTGVTIDTLPAEFTLVSDATIVAVIPATAAGAAPVVVTDANGPSVAVDYTVV</sequence>
<gene>
    <name evidence="2" type="ORF">ACFS27_03390</name>
</gene>
<comment type="caution">
    <text evidence="2">The sequence shown here is derived from an EMBL/GenBank/DDBJ whole genome shotgun (WGS) entry which is preliminary data.</text>
</comment>
<name>A0ABW5VMT4_9MICO</name>
<dbReference type="Pfam" id="PF01833">
    <property type="entry name" value="TIG"/>
    <property type="match status" value="1"/>
</dbReference>
<dbReference type="SUPFAM" id="SSF81296">
    <property type="entry name" value="E set domains"/>
    <property type="match status" value="1"/>
</dbReference>
<dbReference type="InterPro" id="IPR014756">
    <property type="entry name" value="Ig_E-set"/>
</dbReference>